<evidence type="ECO:0000256" key="1">
    <source>
        <dbReference type="SAM" id="MobiDB-lite"/>
    </source>
</evidence>
<accession>A0A166GNQ5</accession>
<evidence type="ECO:0000313" key="3">
    <source>
        <dbReference type="Proteomes" id="UP000076532"/>
    </source>
</evidence>
<evidence type="ECO:0000313" key="2">
    <source>
        <dbReference type="EMBL" id="KZP18020.1"/>
    </source>
</evidence>
<sequence>MFPCPLDDQEGDPPREFIVNAFRGSIGSYDANVLLSRPPWIFTSPNLTDIPFIEVQPTRLQARADGRFGLEDYTLCPQAHSEAYPWAPCVLRKPSDSERAEHQYWFLWEELTGDDWVAPPGASWQKTGVLRNSFHSILCGELEPIGARALKASRYEHLPEYVAIAVHSLQATLARLRDLPMSYRDLVLQFTQAQRLGLDLLAMEEYHRYMFQRMIQRQRVYPLRPEFMGCYTTNPTTVENMHHAGLPVVYIRSSALVRPSQLRVRRVLSNFAAVPTGIETEPWPGTPCRILHVGASGTRRMQMSRPHGRYFEDLPSLPDLQEEPPDMTPFLLDEPLRPPSGPNPLASDDSPSAQDFDDEDINASRSQSHLAVHRLVPASKNTVHGGGVSKSTKCPNSRADRKAKQRSRAGHMALISRGPPLPSQPNRNKWAPPPSELMPAMCVEWRTALGSVNRGSHRQRTVSKARAGLMYPDPTYLVSVAPQNRAMVIAAWLSIRPARCGQMLYPSSPLMPVIPAAVWRQFFWLYRRQPRAEGDLSAAPADTGDPAVDEELDAATAAAKAMFGTELVATMSKTSREVFWKGRAYDVVDGGVVGMGTKPIREILWELAELSWRYELLTLDKFAAPHMWLGPDAAASRSATILLVFPDSPSFVLTNSPFPTCNFSISAPARADRLKAFTSLRRVMSDWQGCPVAIKEAMADYVPSSPECHETRVVEAQTMLFYCQSFFEYFRRAPILPCQLPT</sequence>
<reference evidence="2 3" key="1">
    <citation type="journal article" date="2016" name="Mol. Biol. Evol.">
        <title>Comparative Genomics of Early-Diverging Mushroom-Forming Fungi Provides Insights into the Origins of Lignocellulose Decay Capabilities.</title>
        <authorList>
            <person name="Nagy L.G."/>
            <person name="Riley R."/>
            <person name="Tritt A."/>
            <person name="Adam C."/>
            <person name="Daum C."/>
            <person name="Floudas D."/>
            <person name="Sun H."/>
            <person name="Yadav J.S."/>
            <person name="Pangilinan J."/>
            <person name="Larsson K.H."/>
            <person name="Matsuura K."/>
            <person name="Barry K."/>
            <person name="Labutti K."/>
            <person name="Kuo R."/>
            <person name="Ohm R.A."/>
            <person name="Bhattacharya S.S."/>
            <person name="Shirouzu T."/>
            <person name="Yoshinaga Y."/>
            <person name="Martin F.M."/>
            <person name="Grigoriev I.V."/>
            <person name="Hibbett D.S."/>
        </authorList>
    </citation>
    <scope>NUCLEOTIDE SEQUENCE [LARGE SCALE GENOMIC DNA]</scope>
    <source>
        <strain evidence="2 3">CBS 109695</strain>
    </source>
</reference>
<dbReference type="EMBL" id="KV417576">
    <property type="protein sequence ID" value="KZP18020.1"/>
    <property type="molecule type" value="Genomic_DNA"/>
</dbReference>
<keyword evidence="3" id="KW-1185">Reference proteome</keyword>
<organism evidence="2 3">
    <name type="scientific">Athelia psychrophila</name>
    <dbReference type="NCBI Taxonomy" id="1759441"/>
    <lineage>
        <taxon>Eukaryota</taxon>
        <taxon>Fungi</taxon>
        <taxon>Dikarya</taxon>
        <taxon>Basidiomycota</taxon>
        <taxon>Agaricomycotina</taxon>
        <taxon>Agaricomycetes</taxon>
        <taxon>Agaricomycetidae</taxon>
        <taxon>Atheliales</taxon>
        <taxon>Atheliaceae</taxon>
        <taxon>Athelia</taxon>
    </lineage>
</organism>
<dbReference type="OrthoDB" id="2634326at2759"/>
<dbReference type="Proteomes" id="UP000076532">
    <property type="component" value="Unassembled WGS sequence"/>
</dbReference>
<gene>
    <name evidence="2" type="ORF">FIBSPDRAFT_956585</name>
</gene>
<name>A0A166GNQ5_9AGAM</name>
<proteinExistence type="predicted"/>
<protein>
    <submittedName>
        <fullName evidence="2">Uncharacterized protein</fullName>
    </submittedName>
</protein>
<feature type="region of interest" description="Disordered" evidence="1">
    <location>
        <begin position="309"/>
        <end position="427"/>
    </location>
</feature>
<dbReference type="AlphaFoldDB" id="A0A166GNQ5"/>